<reference evidence="1 2" key="1">
    <citation type="journal article" date="2020" name="Nat. Food">
        <title>A phased Vanilla planifolia genome enables genetic improvement of flavour and production.</title>
        <authorList>
            <person name="Hasing T."/>
            <person name="Tang H."/>
            <person name="Brym M."/>
            <person name="Khazi F."/>
            <person name="Huang T."/>
            <person name="Chambers A.H."/>
        </authorList>
    </citation>
    <scope>NUCLEOTIDE SEQUENCE [LARGE SCALE GENOMIC DNA]</scope>
    <source>
        <tissue evidence="1">Leaf</tissue>
    </source>
</reference>
<organism evidence="1 2">
    <name type="scientific">Vanilla planifolia</name>
    <name type="common">Vanilla</name>
    <dbReference type="NCBI Taxonomy" id="51239"/>
    <lineage>
        <taxon>Eukaryota</taxon>
        <taxon>Viridiplantae</taxon>
        <taxon>Streptophyta</taxon>
        <taxon>Embryophyta</taxon>
        <taxon>Tracheophyta</taxon>
        <taxon>Spermatophyta</taxon>
        <taxon>Magnoliopsida</taxon>
        <taxon>Liliopsida</taxon>
        <taxon>Asparagales</taxon>
        <taxon>Orchidaceae</taxon>
        <taxon>Vanilloideae</taxon>
        <taxon>Vanilleae</taxon>
        <taxon>Vanilla</taxon>
    </lineage>
</organism>
<dbReference type="AlphaFoldDB" id="A0A835PN63"/>
<keyword evidence="2" id="KW-1185">Reference proteome</keyword>
<accession>A0A835PN63</accession>
<comment type="caution">
    <text evidence="1">The sequence shown here is derived from an EMBL/GenBank/DDBJ whole genome shotgun (WGS) entry which is preliminary data.</text>
</comment>
<proteinExistence type="predicted"/>
<name>A0A835PN63_VANPL</name>
<evidence type="ECO:0000313" key="2">
    <source>
        <dbReference type="Proteomes" id="UP000636800"/>
    </source>
</evidence>
<gene>
    <name evidence="1" type="ORF">HPP92_024558</name>
</gene>
<dbReference type="EMBL" id="JADCNL010000013">
    <property type="protein sequence ID" value="KAG0455266.1"/>
    <property type="molecule type" value="Genomic_DNA"/>
</dbReference>
<dbReference type="OrthoDB" id="289942at2759"/>
<evidence type="ECO:0000313" key="1">
    <source>
        <dbReference type="EMBL" id="KAG0455266.1"/>
    </source>
</evidence>
<protein>
    <submittedName>
        <fullName evidence="1">Uncharacterized protein</fullName>
    </submittedName>
</protein>
<sequence length="207" mass="22701">MWWPRQRIEVNFPVPDEPFLEPRSKAKRRKKKWEFNPDLPVLVTRSASRPLPSNDQFTTWNVRVANSATIGVPQRLISSFSVDVLILLEPFICGDQIPSVCRKLGLGGGLHSNNGKIWVLWSDRCSVRPIGSLPNPSSATSPWTAPLLPSSRPSTGYIPEPSGDCFGKTSWPTLRPSGLTLGGSAETSMSPCTPTTSLGQLAFTVRC</sequence>
<dbReference type="Proteomes" id="UP000636800">
    <property type="component" value="Chromosome 13"/>
</dbReference>